<evidence type="ECO:0000259" key="11">
    <source>
        <dbReference type="PROSITE" id="PS50114"/>
    </source>
</evidence>
<keyword evidence="4" id="KW-0805">Transcription regulation</keyword>
<dbReference type="GO" id="GO:0008270">
    <property type="term" value="F:zinc ion binding"/>
    <property type="evidence" value="ECO:0007669"/>
    <property type="project" value="UniProtKB-KW"/>
</dbReference>
<evidence type="ECO:0000256" key="3">
    <source>
        <dbReference type="ARBA" id="ARBA00022833"/>
    </source>
</evidence>
<dbReference type="GO" id="GO:0006355">
    <property type="term" value="P:regulation of DNA-templated transcription"/>
    <property type="evidence" value="ECO:0007669"/>
    <property type="project" value="InterPro"/>
</dbReference>
<keyword evidence="1" id="KW-0479">Metal-binding</keyword>
<evidence type="ECO:0000256" key="7">
    <source>
        <dbReference type="ARBA" id="ARBA00024019"/>
    </source>
</evidence>
<feature type="region of interest" description="Disordered" evidence="10">
    <location>
        <begin position="57"/>
        <end position="101"/>
    </location>
</feature>
<dbReference type="OMA" id="HTHKAYK"/>
<comment type="similarity">
    <text evidence="7">Belongs to the type IV zinc-finger family. Class B subfamily.</text>
</comment>
<feature type="compositionally biased region" description="Basic and acidic residues" evidence="10">
    <location>
        <begin position="58"/>
        <end position="68"/>
    </location>
</feature>
<dbReference type="Pfam" id="PF00320">
    <property type="entry name" value="GATA"/>
    <property type="match status" value="1"/>
</dbReference>
<keyword evidence="3" id="KW-0862">Zinc</keyword>
<evidence type="ECO:0000256" key="8">
    <source>
        <dbReference type="ARBA" id="ARBA00037539"/>
    </source>
</evidence>
<reference evidence="12" key="1">
    <citation type="submission" date="2021-01" db="UniProtKB">
        <authorList>
            <consortium name="EnsemblPlants"/>
        </authorList>
    </citation>
    <scope>IDENTIFICATION</scope>
</reference>
<dbReference type="PANTHER" id="PTHR47172">
    <property type="entry name" value="OS01G0976800 PROTEIN"/>
    <property type="match status" value="1"/>
</dbReference>
<dbReference type="Gramene" id="Kaladp0065s0023.1.v1.1">
    <property type="protein sequence ID" value="Kaladp0065s0023.1.v1.1"/>
    <property type="gene ID" value="Kaladp0065s0023.v1.1"/>
</dbReference>
<feature type="domain" description="GATA-type" evidence="11">
    <location>
        <begin position="15"/>
        <end position="51"/>
    </location>
</feature>
<dbReference type="Gene3D" id="3.30.50.10">
    <property type="entry name" value="Erythroid Transcription Factor GATA-1, subunit A"/>
    <property type="match status" value="1"/>
</dbReference>
<evidence type="ECO:0000256" key="5">
    <source>
        <dbReference type="ARBA" id="ARBA00023125"/>
    </source>
</evidence>
<dbReference type="PROSITE" id="PS50114">
    <property type="entry name" value="GATA_ZN_FINGER_2"/>
    <property type="match status" value="1"/>
</dbReference>
<evidence type="ECO:0000256" key="1">
    <source>
        <dbReference type="ARBA" id="ARBA00022723"/>
    </source>
</evidence>
<keyword evidence="5" id="KW-0238">DNA-binding</keyword>
<dbReference type="SMART" id="SM00401">
    <property type="entry name" value="ZnF_GATA"/>
    <property type="match status" value="1"/>
</dbReference>
<protein>
    <recommendedName>
        <fullName evidence="11">GATA-type domain-containing protein</fullName>
    </recommendedName>
</protein>
<dbReference type="SUPFAM" id="SSF57716">
    <property type="entry name" value="Glucocorticoid receptor-like (DNA-binding domain)"/>
    <property type="match status" value="1"/>
</dbReference>
<name>A0A7N0UEX7_KALFE</name>
<organism evidence="12 13">
    <name type="scientific">Kalanchoe fedtschenkoi</name>
    <name type="common">Lavender scallops</name>
    <name type="synonym">South American air plant</name>
    <dbReference type="NCBI Taxonomy" id="63787"/>
    <lineage>
        <taxon>Eukaryota</taxon>
        <taxon>Viridiplantae</taxon>
        <taxon>Streptophyta</taxon>
        <taxon>Embryophyta</taxon>
        <taxon>Tracheophyta</taxon>
        <taxon>Spermatophyta</taxon>
        <taxon>Magnoliopsida</taxon>
        <taxon>eudicotyledons</taxon>
        <taxon>Gunneridae</taxon>
        <taxon>Pentapetalae</taxon>
        <taxon>Saxifragales</taxon>
        <taxon>Crassulaceae</taxon>
        <taxon>Kalanchoe</taxon>
    </lineage>
</organism>
<evidence type="ECO:0000256" key="2">
    <source>
        <dbReference type="ARBA" id="ARBA00022771"/>
    </source>
</evidence>
<keyword evidence="13" id="KW-1185">Reference proteome</keyword>
<dbReference type="GO" id="GO:0043565">
    <property type="term" value="F:sequence-specific DNA binding"/>
    <property type="evidence" value="ECO:0007669"/>
    <property type="project" value="InterPro"/>
</dbReference>
<feature type="compositionally biased region" description="Low complexity" evidence="10">
    <location>
        <begin position="76"/>
        <end position="87"/>
    </location>
</feature>
<dbReference type="PANTHER" id="PTHR47172:SF24">
    <property type="entry name" value="GATA ZINC FINGER DOMAIN-CONTAINING PROTEIN 14-RELATED"/>
    <property type="match status" value="1"/>
</dbReference>
<dbReference type="CDD" id="cd00202">
    <property type="entry name" value="ZnF_GATA"/>
    <property type="match status" value="1"/>
</dbReference>
<evidence type="ECO:0000256" key="4">
    <source>
        <dbReference type="ARBA" id="ARBA00023015"/>
    </source>
</evidence>
<accession>A0A7N0UEX7</accession>
<dbReference type="InterPro" id="IPR013088">
    <property type="entry name" value="Znf_NHR/GATA"/>
</dbReference>
<sequence length="139" mass="15357">MDLSHQQETIMVVDTESKKCCAMCGTAKTPLWRSGPAGPKSLCNACGIKHRKRKSLMCKKERDKKIRQSDSVTNPAAASAASTQSSSKWKPRLEKSSSANLRQSLKDLAPLQRSLRRQRSEEEEAAMLLMLLSCGCVFA</sequence>
<proteinExistence type="inferred from homology"/>
<evidence type="ECO:0000313" key="13">
    <source>
        <dbReference type="Proteomes" id="UP000594263"/>
    </source>
</evidence>
<evidence type="ECO:0000313" key="12">
    <source>
        <dbReference type="EnsemblPlants" id="Kaladp0065s0023.1.v1.1"/>
    </source>
</evidence>
<dbReference type="InterPro" id="IPR000679">
    <property type="entry name" value="Znf_GATA"/>
</dbReference>
<keyword evidence="6" id="KW-0804">Transcription</keyword>
<comment type="function">
    <text evidence="8">Transcriptional regulator that specifically binds 5'-GATA-3' or 5'-GAT-3' motifs within gene promoters.</text>
</comment>
<evidence type="ECO:0000256" key="9">
    <source>
        <dbReference type="PROSITE-ProRule" id="PRU00094"/>
    </source>
</evidence>
<dbReference type="AlphaFoldDB" id="A0A7N0UEX7"/>
<dbReference type="Proteomes" id="UP000594263">
    <property type="component" value="Unplaced"/>
</dbReference>
<keyword evidence="2 9" id="KW-0863">Zinc-finger</keyword>
<evidence type="ECO:0000256" key="6">
    <source>
        <dbReference type="ARBA" id="ARBA00023163"/>
    </source>
</evidence>
<evidence type="ECO:0000256" key="10">
    <source>
        <dbReference type="SAM" id="MobiDB-lite"/>
    </source>
</evidence>
<dbReference type="EnsemblPlants" id="Kaladp0065s0023.1.v1.1">
    <property type="protein sequence ID" value="Kaladp0065s0023.1.v1.1"/>
    <property type="gene ID" value="Kaladp0065s0023.v1.1"/>
</dbReference>